<keyword evidence="1" id="KW-1133">Transmembrane helix</keyword>
<evidence type="ECO:0000313" key="2">
    <source>
        <dbReference type="EMBL" id="MDX8053847.1"/>
    </source>
</evidence>
<dbReference type="RefSeq" id="WP_319987645.1">
    <property type="nucleotide sequence ID" value="NZ_JAXAVV010000017.1"/>
</dbReference>
<sequence>MPQGQVSVWVPIIVGLLGLAGVIAAQFVNAWRERKRITLEQEYEGRVHWRDRRIDAYADFLAAVEDWYDAILRLETANAIDGAEDGPFTDEDALQARCREQSKASARLLARLDLISTSEVCVAAHSIRLNLREWSGEVESGRWPDSRAGADDPSAGIAEEFDRLLTALRTDLGIDVDSRYQPVRHRF</sequence>
<name>A0ABU4U153_9PSEU</name>
<dbReference type="Proteomes" id="UP001271792">
    <property type="component" value="Unassembled WGS sequence"/>
</dbReference>
<protein>
    <recommendedName>
        <fullName evidence="4">DUF4760 domain-containing protein</fullName>
    </recommendedName>
</protein>
<evidence type="ECO:0008006" key="4">
    <source>
        <dbReference type="Google" id="ProtNLM"/>
    </source>
</evidence>
<evidence type="ECO:0000313" key="3">
    <source>
        <dbReference type="Proteomes" id="UP001271792"/>
    </source>
</evidence>
<comment type="caution">
    <text evidence="2">The sequence shown here is derived from an EMBL/GenBank/DDBJ whole genome shotgun (WGS) entry which is preliminary data.</text>
</comment>
<evidence type="ECO:0000256" key="1">
    <source>
        <dbReference type="SAM" id="Phobius"/>
    </source>
</evidence>
<proteinExistence type="predicted"/>
<dbReference type="EMBL" id="JAXAVV010000017">
    <property type="protein sequence ID" value="MDX8053847.1"/>
    <property type="molecule type" value="Genomic_DNA"/>
</dbReference>
<reference evidence="2 3" key="1">
    <citation type="submission" date="2023-11" db="EMBL/GenBank/DDBJ databases">
        <title>Lentzea sokolovensis, sp. nov., Lentzea kristufkii, sp. nov., and Lentzea miocenensis, sp. nov., rare actinobacteria from Sokolov Coal Basin, Miocene lacustrine sediment, Czech Republic.</title>
        <authorList>
            <person name="Lara A."/>
            <person name="Kotroba L."/>
            <person name="Nouioui I."/>
            <person name="Neumann-Schaal M."/>
            <person name="Mast Y."/>
            <person name="Chronakova A."/>
        </authorList>
    </citation>
    <scope>NUCLEOTIDE SEQUENCE [LARGE SCALE GENOMIC DNA]</scope>
    <source>
        <strain evidence="2 3">BCCO 10_0798</strain>
    </source>
</reference>
<keyword evidence="1" id="KW-0812">Transmembrane</keyword>
<accession>A0ABU4U153</accession>
<feature type="transmembrane region" description="Helical" evidence="1">
    <location>
        <begin position="6"/>
        <end position="28"/>
    </location>
</feature>
<keyword evidence="3" id="KW-1185">Reference proteome</keyword>
<gene>
    <name evidence="2" type="ORF">SK571_31140</name>
</gene>
<organism evidence="2 3">
    <name type="scientific">Lentzea kristufekii</name>
    <dbReference type="NCBI Taxonomy" id="3095430"/>
    <lineage>
        <taxon>Bacteria</taxon>
        <taxon>Bacillati</taxon>
        <taxon>Actinomycetota</taxon>
        <taxon>Actinomycetes</taxon>
        <taxon>Pseudonocardiales</taxon>
        <taxon>Pseudonocardiaceae</taxon>
        <taxon>Lentzea</taxon>
    </lineage>
</organism>
<keyword evidence="1" id="KW-0472">Membrane</keyword>